<dbReference type="InterPro" id="IPR036770">
    <property type="entry name" value="Ankyrin_rpt-contain_sf"/>
</dbReference>
<reference evidence="4" key="2">
    <citation type="submission" date="2017-10" db="EMBL/GenBank/DDBJ databases">
        <title>Ladona fulva Genome sequencing and assembly.</title>
        <authorList>
            <person name="Murali S."/>
            <person name="Richards S."/>
            <person name="Bandaranaike D."/>
            <person name="Bellair M."/>
            <person name="Blankenburg K."/>
            <person name="Chao H."/>
            <person name="Dinh H."/>
            <person name="Doddapaneni H."/>
            <person name="Dugan-Rocha S."/>
            <person name="Elkadiri S."/>
            <person name="Gnanaolivu R."/>
            <person name="Hernandez B."/>
            <person name="Skinner E."/>
            <person name="Javaid M."/>
            <person name="Lee S."/>
            <person name="Li M."/>
            <person name="Ming W."/>
            <person name="Munidasa M."/>
            <person name="Muniz J."/>
            <person name="Nguyen L."/>
            <person name="Hughes D."/>
            <person name="Osuji N."/>
            <person name="Pu L.-L."/>
            <person name="Puazo M."/>
            <person name="Qu C."/>
            <person name="Quiroz J."/>
            <person name="Raj R."/>
            <person name="Weissenberger G."/>
            <person name="Xin Y."/>
            <person name="Zou X."/>
            <person name="Han Y."/>
            <person name="Worley K."/>
            <person name="Muzny D."/>
            <person name="Gibbs R."/>
        </authorList>
    </citation>
    <scope>NUCLEOTIDE SEQUENCE</scope>
    <source>
        <strain evidence="4">Sampled in the wild</strain>
    </source>
</reference>
<comment type="caution">
    <text evidence="4">The sequence shown here is derived from an EMBL/GenBank/DDBJ whole genome shotgun (WGS) entry which is preliminary data.</text>
</comment>
<dbReference type="Gene3D" id="1.25.40.20">
    <property type="entry name" value="Ankyrin repeat-containing domain"/>
    <property type="match status" value="1"/>
</dbReference>
<protein>
    <recommendedName>
        <fullName evidence="6">Ankyrin repeat domain-containing protein 29</fullName>
    </recommendedName>
</protein>
<keyword evidence="2 3" id="KW-0040">ANK repeat</keyword>
<organism evidence="4 5">
    <name type="scientific">Ladona fulva</name>
    <name type="common">Scarce chaser dragonfly</name>
    <name type="synonym">Libellula fulva</name>
    <dbReference type="NCBI Taxonomy" id="123851"/>
    <lineage>
        <taxon>Eukaryota</taxon>
        <taxon>Metazoa</taxon>
        <taxon>Ecdysozoa</taxon>
        <taxon>Arthropoda</taxon>
        <taxon>Hexapoda</taxon>
        <taxon>Insecta</taxon>
        <taxon>Pterygota</taxon>
        <taxon>Palaeoptera</taxon>
        <taxon>Odonata</taxon>
        <taxon>Epiprocta</taxon>
        <taxon>Anisoptera</taxon>
        <taxon>Libelluloidea</taxon>
        <taxon>Libellulidae</taxon>
        <taxon>Ladona</taxon>
    </lineage>
</organism>
<dbReference type="AlphaFoldDB" id="A0A8K0P1U0"/>
<dbReference type="PANTHER" id="PTHR24198">
    <property type="entry name" value="ANKYRIN REPEAT AND PROTEIN KINASE DOMAIN-CONTAINING PROTEIN"/>
    <property type="match status" value="1"/>
</dbReference>
<dbReference type="InterPro" id="IPR002110">
    <property type="entry name" value="Ankyrin_rpt"/>
</dbReference>
<dbReference type="Pfam" id="PF12796">
    <property type="entry name" value="Ank_2"/>
    <property type="match status" value="2"/>
</dbReference>
<dbReference type="PROSITE" id="PS50088">
    <property type="entry name" value="ANK_REPEAT"/>
    <property type="match status" value="4"/>
</dbReference>
<dbReference type="OrthoDB" id="21416at2759"/>
<keyword evidence="5" id="KW-1185">Reference proteome</keyword>
<evidence type="ECO:0000313" key="4">
    <source>
        <dbReference type="EMBL" id="KAG8229927.1"/>
    </source>
</evidence>
<evidence type="ECO:0000313" key="5">
    <source>
        <dbReference type="Proteomes" id="UP000792457"/>
    </source>
</evidence>
<accession>A0A8K0P1U0</accession>
<evidence type="ECO:0008006" key="6">
    <source>
        <dbReference type="Google" id="ProtNLM"/>
    </source>
</evidence>
<evidence type="ECO:0000256" key="2">
    <source>
        <dbReference type="ARBA" id="ARBA00023043"/>
    </source>
</evidence>
<name>A0A8K0P1U0_LADFU</name>
<reference evidence="4" key="1">
    <citation type="submission" date="2013-04" db="EMBL/GenBank/DDBJ databases">
        <authorList>
            <person name="Qu J."/>
            <person name="Murali S.C."/>
            <person name="Bandaranaike D."/>
            <person name="Bellair M."/>
            <person name="Blankenburg K."/>
            <person name="Chao H."/>
            <person name="Dinh H."/>
            <person name="Doddapaneni H."/>
            <person name="Downs B."/>
            <person name="Dugan-Rocha S."/>
            <person name="Elkadiri S."/>
            <person name="Gnanaolivu R.D."/>
            <person name="Hernandez B."/>
            <person name="Javaid M."/>
            <person name="Jayaseelan J.C."/>
            <person name="Lee S."/>
            <person name="Li M."/>
            <person name="Ming W."/>
            <person name="Munidasa M."/>
            <person name="Muniz J."/>
            <person name="Nguyen L."/>
            <person name="Ongeri F."/>
            <person name="Osuji N."/>
            <person name="Pu L.-L."/>
            <person name="Puazo M."/>
            <person name="Qu C."/>
            <person name="Quiroz J."/>
            <person name="Raj R."/>
            <person name="Weissenberger G."/>
            <person name="Xin Y."/>
            <person name="Zou X."/>
            <person name="Han Y."/>
            <person name="Richards S."/>
            <person name="Worley K."/>
            <person name="Muzny D."/>
            <person name="Gibbs R."/>
        </authorList>
    </citation>
    <scope>NUCLEOTIDE SEQUENCE</scope>
    <source>
        <strain evidence="4">Sampled in the wild</strain>
    </source>
</reference>
<dbReference type="Proteomes" id="UP000792457">
    <property type="component" value="Unassembled WGS sequence"/>
</dbReference>
<proteinExistence type="predicted"/>
<evidence type="ECO:0000256" key="1">
    <source>
        <dbReference type="ARBA" id="ARBA00022737"/>
    </source>
</evidence>
<feature type="repeat" description="ANK" evidence="3">
    <location>
        <begin position="10"/>
        <end position="42"/>
    </location>
</feature>
<dbReference type="PANTHER" id="PTHR24198:SF165">
    <property type="entry name" value="ANKYRIN REPEAT-CONTAINING PROTEIN-RELATED"/>
    <property type="match status" value="1"/>
</dbReference>
<dbReference type="SMART" id="SM00248">
    <property type="entry name" value="ANK"/>
    <property type="match status" value="4"/>
</dbReference>
<sequence length="170" mass="18039">MWAFGCCDGDGATPLFIAAQNGHVRILLHLLSKGAESDVRRLDGASPLWIASQMGHANVVKVLLAAGNVQVDATRQDGATPLFKAAHKGHIAVVDELLKCKPNLGILPNGESALHAAVLFGHTQVAKQLIQAGADPNLPNSDGITPCRLSQQTGHKELMKIFGHTSRSTW</sequence>
<feature type="repeat" description="ANK" evidence="3">
    <location>
        <begin position="109"/>
        <end position="141"/>
    </location>
</feature>
<evidence type="ECO:0000256" key="3">
    <source>
        <dbReference type="PROSITE-ProRule" id="PRU00023"/>
    </source>
</evidence>
<dbReference type="SUPFAM" id="SSF48403">
    <property type="entry name" value="Ankyrin repeat"/>
    <property type="match status" value="1"/>
</dbReference>
<feature type="repeat" description="ANK" evidence="3">
    <location>
        <begin position="43"/>
        <end position="67"/>
    </location>
</feature>
<gene>
    <name evidence="4" type="ORF">J437_LFUL009662</name>
</gene>
<dbReference type="EMBL" id="KZ308453">
    <property type="protein sequence ID" value="KAG8229927.1"/>
    <property type="molecule type" value="Genomic_DNA"/>
</dbReference>
<feature type="repeat" description="ANK" evidence="3">
    <location>
        <begin position="77"/>
        <end position="109"/>
    </location>
</feature>
<keyword evidence="1" id="KW-0677">Repeat</keyword>
<dbReference type="PROSITE" id="PS50297">
    <property type="entry name" value="ANK_REP_REGION"/>
    <property type="match status" value="3"/>
</dbReference>
<dbReference type="PRINTS" id="PR01415">
    <property type="entry name" value="ANKYRIN"/>
</dbReference>